<comment type="similarity">
    <text evidence="7">Belongs to the binding-protein-dependent transport system permease family.</text>
</comment>
<comment type="subcellular location">
    <subcellularLocation>
        <location evidence="1 7">Cell membrane</location>
        <topology evidence="1 7">Multi-pass membrane protein</topology>
    </subcellularLocation>
</comment>
<dbReference type="PROSITE" id="PS50928">
    <property type="entry name" value="ABC_TM1"/>
    <property type="match status" value="1"/>
</dbReference>
<evidence type="ECO:0000256" key="5">
    <source>
        <dbReference type="ARBA" id="ARBA00022989"/>
    </source>
</evidence>
<dbReference type="PANTHER" id="PTHR30151">
    <property type="entry name" value="ALKANE SULFONATE ABC TRANSPORTER-RELATED, MEMBRANE SUBUNIT"/>
    <property type="match status" value="1"/>
</dbReference>
<feature type="transmembrane region" description="Helical" evidence="7">
    <location>
        <begin position="158"/>
        <end position="177"/>
    </location>
</feature>
<feature type="transmembrane region" description="Helical" evidence="7">
    <location>
        <begin position="97"/>
        <end position="116"/>
    </location>
</feature>
<dbReference type="PANTHER" id="PTHR30151:SF41">
    <property type="entry name" value="ABC TRANSPORTER PERMEASE PROTEIN"/>
    <property type="match status" value="1"/>
</dbReference>
<feature type="transmembrane region" description="Helical" evidence="7">
    <location>
        <begin position="128"/>
        <end position="152"/>
    </location>
</feature>
<sequence length="289" mass="31154">MATLQETAARRTAAAASAFKARRPRRPGSWWQPVVVFGLFVGLWYAAAAYYDQQVQLPYLVPYPHLVLMAIIHDTRPNGAPTGFNPELWASLGRTTVVSLTGLAIAIVIGVLWATVMAQAKGLEKALYPYAVVLQCVPILALVPLIGALFGYDFVSRVIVTVMIALFPMVSNTLFGLHATDRAQRELFALQGAGPLTRLLKLQIPAALPSIFVGLRTSAGLSVIGAIVGDQFFQRGNPGLGVLIQVTASRLMGPELYATIIIASLYGIAVFLVFGLLGRLAVGRWFDFS</sequence>
<evidence type="ECO:0000313" key="9">
    <source>
        <dbReference type="EMBL" id="MEA5455778.1"/>
    </source>
</evidence>
<keyword evidence="6 7" id="KW-0472">Membrane</keyword>
<evidence type="ECO:0000256" key="1">
    <source>
        <dbReference type="ARBA" id="ARBA00004651"/>
    </source>
</evidence>
<evidence type="ECO:0000256" key="7">
    <source>
        <dbReference type="RuleBase" id="RU363032"/>
    </source>
</evidence>
<accession>A0ABU5T7V4</accession>
<evidence type="ECO:0000256" key="6">
    <source>
        <dbReference type="ARBA" id="ARBA00023136"/>
    </source>
</evidence>
<keyword evidence="2 7" id="KW-0813">Transport</keyword>
<evidence type="ECO:0000256" key="2">
    <source>
        <dbReference type="ARBA" id="ARBA00022448"/>
    </source>
</evidence>
<feature type="transmembrane region" description="Helical" evidence="7">
    <location>
        <begin position="256"/>
        <end position="277"/>
    </location>
</feature>
<evidence type="ECO:0000256" key="3">
    <source>
        <dbReference type="ARBA" id="ARBA00022475"/>
    </source>
</evidence>
<dbReference type="InterPro" id="IPR035906">
    <property type="entry name" value="MetI-like_sf"/>
</dbReference>
<dbReference type="CDD" id="cd06261">
    <property type="entry name" value="TM_PBP2"/>
    <property type="match status" value="1"/>
</dbReference>
<keyword evidence="5 7" id="KW-1133">Transmembrane helix</keyword>
<feature type="transmembrane region" description="Helical" evidence="7">
    <location>
        <begin position="206"/>
        <end position="228"/>
    </location>
</feature>
<proteinExistence type="inferred from homology"/>
<dbReference type="EMBL" id="JAYGGQ010000010">
    <property type="protein sequence ID" value="MEA5455778.1"/>
    <property type="molecule type" value="Genomic_DNA"/>
</dbReference>
<evidence type="ECO:0000259" key="8">
    <source>
        <dbReference type="PROSITE" id="PS50928"/>
    </source>
</evidence>
<gene>
    <name evidence="9" type="ORF">SPF06_13670</name>
</gene>
<dbReference type="Pfam" id="PF00528">
    <property type="entry name" value="BPD_transp_1"/>
    <property type="match status" value="1"/>
</dbReference>
<organism evidence="9 10">
    <name type="scientific">Sinomonas terricola</name>
    <dbReference type="NCBI Taxonomy" id="3110330"/>
    <lineage>
        <taxon>Bacteria</taxon>
        <taxon>Bacillati</taxon>
        <taxon>Actinomycetota</taxon>
        <taxon>Actinomycetes</taxon>
        <taxon>Micrococcales</taxon>
        <taxon>Micrococcaceae</taxon>
        <taxon>Sinomonas</taxon>
    </lineage>
</organism>
<keyword evidence="4 7" id="KW-0812">Transmembrane</keyword>
<dbReference type="Gene3D" id="1.10.3720.10">
    <property type="entry name" value="MetI-like"/>
    <property type="match status" value="1"/>
</dbReference>
<reference evidence="9 10" key="1">
    <citation type="submission" date="2023-12" db="EMBL/GenBank/DDBJ databases">
        <title>Sinomonas terricola sp. nov, isolated from litchi orchard soil in Guangdong, PR China.</title>
        <authorList>
            <person name="Jiaxin W."/>
            <person name="Yang Z."/>
            <person name="Honghui Z."/>
        </authorList>
    </citation>
    <scope>NUCLEOTIDE SEQUENCE [LARGE SCALE GENOMIC DNA]</scope>
    <source>
        <strain evidence="9 10">JGH33</strain>
    </source>
</reference>
<feature type="domain" description="ABC transmembrane type-1" evidence="8">
    <location>
        <begin position="92"/>
        <end position="278"/>
    </location>
</feature>
<evidence type="ECO:0000256" key="4">
    <source>
        <dbReference type="ARBA" id="ARBA00022692"/>
    </source>
</evidence>
<comment type="caution">
    <text evidence="9">The sequence shown here is derived from an EMBL/GenBank/DDBJ whole genome shotgun (WGS) entry which is preliminary data.</text>
</comment>
<name>A0ABU5T7V4_9MICC</name>
<dbReference type="InterPro" id="IPR000515">
    <property type="entry name" value="MetI-like"/>
</dbReference>
<keyword evidence="3" id="KW-1003">Cell membrane</keyword>
<dbReference type="RefSeq" id="WP_323279660.1">
    <property type="nucleotide sequence ID" value="NZ_JAYGGQ010000010.1"/>
</dbReference>
<evidence type="ECO:0000313" key="10">
    <source>
        <dbReference type="Proteomes" id="UP001304769"/>
    </source>
</evidence>
<protein>
    <submittedName>
        <fullName evidence="9">ABC transporter permease</fullName>
    </submittedName>
</protein>
<keyword evidence="10" id="KW-1185">Reference proteome</keyword>
<dbReference type="Proteomes" id="UP001304769">
    <property type="component" value="Unassembled WGS sequence"/>
</dbReference>
<feature type="transmembrane region" description="Helical" evidence="7">
    <location>
        <begin position="30"/>
        <end position="51"/>
    </location>
</feature>
<dbReference type="SUPFAM" id="SSF161098">
    <property type="entry name" value="MetI-like"/>
    <property type="match status" value="1"/>
</dbReference>